<dbReference type="EMBL" id="KZ678409">
    <property type="protein sequence ID" value="PSR92168.1"/>
    <property type="molecule type" value="Genomic_DNA"/>
</dbReference>
<dbReference type="Proteomes" id="UP000241462">
    <property type="component" value="Unassembled WGS sequence"/>
</dbReference>
<dbReference type="InParanoid" id="A0A2T3AD47"/>
<comment type="similarity">
    <text evidence="1 6">Belongs to the RNase T2 family.</text>
</comment>
<keyword evidence="4" id="KW-1015">Disulfide bond</keyword>
<evidence type="ECO:0000256" key="5">
    <source>
        <dbReference type="PIRSR" id="PIRSR633697-1"/>
    </source>
</evidence>
<dbReference type="GO" id="GO:0033897">
    <property type="term" value="F:ribonuclease T2 activity"/>
    <property type="evidence" value="ECO:0007669"/>
    <property type="project" value="UniProtKB-EC"/>
</dbReference>
<evidence type="ECO:0000256" key="2">
    <source>
        <dbReference type="ARBA" id="ARBA00012571"/>
    </source>
</evidence>
<dbReference type="InterPro" id="IPR001568">
    <property type="entry name" value="RNase_T2-like"/>
</dbReference>
<dbReference type="PROSITE" id="PS00530">
    <property type="entry name" value="RNASE_T2_1"/>
    <property type="match status" value="1"/>
</dbReference>
<evidence type="ECO:0000313" key="9">
    <source>
        <dbReference type="Proteomes" id="UP000241462"/>
    </source>
</evidence>
<evidence type="ECO:0000256" key="3">
    <source>
        <dbReference type="ARBA" id="ARBA00022759"/>
    </source>
</evidence>
<feature type="active site" evidence="5">
    <location>
        <position position="177"/>
    </location>
</feature>
<evidence type="ECO:0000256" key="6">
    <source>
        <dbReference type="RuleBase" id="RU004328"/>
    </source>
</evidence>
<keyword evidence="9" id="KW-1185">Reference proteome</keyword>
<evidence type="ECO:0000256" key="1">
    <source>
        <dbReference type="ARBA" id="ARBA00007469"/>
    </source>
</evidence>
<feature type="chain" id="PRO_5015780910" description="ribonuclease T2" evidence="7">
    <location>
        <begin position="24"/>
        <end position="326"/>
    </location>
</feature>
<dbReference type="EC" id="4.6.1.19" evidence="2"/>
<name>A0A2T3AD47_9PEZI</name>
<proteinExistence type="inferred from homology"/>
<evidence type="ECO:0000313" key="8">
    <source>
        <dbReference type="EMBL" id="PSR92168.1"/>
    </source>
</evidence>
<gene>
    <name evidence="8" type="ORF">BD289DRAFT_496357</name>
</gene>
<dbReference type="PROSITE" id="PS00531">
    <property type="entry name" value="RNASE_T2_2"/>
    <property type="match status" value="1"/>
</dbReference>
<dbReference type="InterPro" id="IPR018188">
    <property type="entry name" value="RNase_T2_His_AS_1"/>
</dbReference>
<dbReference type="GO" id="GO:0006401">
    <property type="term" value="P:RNA catabolic process"/>
    <property type="evidence" value="ECO:0007669"/>
    <property type="project" value="TreeGrafter"/>
</dbReference>
<feature type="active site" evidence="5">
    <location>
        <position position="173"/>
    </location>
</feature>
<accession>A0A2T3AD47</accession>
<keyword evidence="3" id="KW-0540">Nuclease</keyword>
<dbReference type="Pfam" id="PF00445">
    <property type="entry name" value="Ribonuclease_T2"/>
    <property type="match status" value="1"/>
</dbReference>
<dbReference type="GO" id="GO:0003723">
    <property type="term" value="F:RNA binding"/>
    <property type="evidence" value="ECO:0007669"/>
    <property type="project" value="InterPro"/>
</dbReference>
<keyword evidence="7" id="KW-0732">Signal</keyword>
<protein>
    <recommendedName>
        <fullName evidence="2">ribonuclease T2</fullName>
        <ecNumber evidence="2">4.6.1.19</ecNumber>
    </recommendedName>
</protein>
<dbReference type="FunFam" id="3.90.730.10:FF:000020">
    <property type="entry name" value="Uncharacterized protein"/>
    <property type="match status" value="1"/>
</dbReference>
<dbReference type="PANTHER" id="PTHR11240:SF17">
    <property type="entry name" value="RIBONUCLEASE T2"/>
    <property type="match status" value="1"/>
</dbReference>
<reference evidence="8 9" key="1">
    <citation type="journal article" date="2018" name="Mycol. Prog.">
        <title>Coniella lustricola, a new species from submerged detritus.</title>
        <authorList>
            <person name="Raudabaugh D.B."/>
            <person name="Iturriaga T."/>
            <person name="Carver A."/>
            <person name="Mondo S."/>
            <person name="Pangilinan J."/>
            <person name="Lipzen A."/>
            <person name="He G."/>
            <person name="Amirebrahimi M."/>
            <person name="Grigoriev I.V."/>
            <person name="Miller A.N."/>
        </authorList>
    </citation>
    <scope>NUCLEOTIDE SEQUENCE [LARGE SCALE GENOMIC DNA]</scope>
    <source>
        <strain evidence="8 9">B22-T-1</strain>
    </source>
</reference>
<organism evidence="8 9">
    <name type="scientific">Coniella lustricola</name>
    <dbReference type="NCBI Taxonomy" id="2025994"/>
    <lineage>
        <taxon>Eukaryota</taxon>
        <taxon>Fungi</taxon>
        <taxon>Dikarya</taxon>
        <taxon>Ascomycota</taxon>
        <taxon>Pezizomycotina</taxon>
        <taxon>Sordariomycetes</taxon>
        <taxon>Sordariomycetidae</taxon>
        <taxon>Diaporthales</taxon>
        <taxon>Schizoparmaceae</taxon>
        <taxon>Coniella</taxon>
    </lineage>
</organism>
<feature type="active site" evidence="5">
    <location>
        <position position="92"/>
    </location>
</feature>
<dbReference type="CDD" id="cd01061">
    <property type="entry name" value="RNase_T2_euk"/>
    <property type="match status" value="1"/>
</dbReference>
<evidence type="ECO:0000256" key="4">
    <source>
        <dbReference type="ARBA" id="ARBA00023157"/>
    </source>
</evidence>
<dbReference type="InterPro" id="IPR036430">
    <property type="entry name" value="RNase_T2-like_sf"/>
</dbReference>
<keyword evidence="3" id="KW-0378">Hydrolase</keyword>
<feature type="signal peptide" evidence="7">
    <location>
        <begin position="1"/>
        <end position="23"/>
    </location>
</feature>
<dbReference type="Gene3D" id="3.90.730.10">
    <property type="entry name" value="Ribonuclease T2-like"/>
    <property type="match status" value="1"/>
</dbReference>
<dbReference type="SUPFAM" id="SSF55895">
    <property type="entry name" value="Ribonuclease Rh-like"/>
    <property type="match status" value="1"/>
</dbReference>
<keyword evidence="3" id="KW-0255">Endonuclease</keyword>
<dbReference type="GO" id="GO:0005576">
    <property type="term" value="C:extracellular region"/>
    <property type="evidence" value="ECO:0007669"/>
    <property type="project" value="TreeGrafter"/>
</dbReference>
<dbReference type="InterPro" id="IPR033697">
    <property type="entry name" value="Ribonuclease_T2_eukaryotic"/>
</dbReference>
<dbReference type="STRING" id="2025994.A0A2T3AD47"/>
<dbReference type="InterPro" id="IPR033130">
    <property type="entry name" value="RNase_T2_His_AS_2"/>
</dbReference>
<dbReference type="OrthoDB" id="435754at2759"/>
<evidence type="ECO:0000256" key="7">
    <source>
        <dbReference type="SAM" id="SignalP"/>
    </source>
</evidence>
<dbReference type="PANTHER" id="PTHR11240">
    <property type="entry name" value="RIBONUCLEASE T2"/>
    <property type="match status" value="1"/>
</dbReference>
<dbReference type="AlphaFoldDB" id="A0A2T3AD47"/>
<sequence length="326" mass="35423">MFRSLPVAVVAVGMLSLVEQTTASLYNETSLNHTCQLQDPILSCSAQAQPQLTDSCCTETYGGLVLSTQYWDTYTGLEAQGQLLPRNAWTLHGLWPDYCDGSYTQYCDLSRQYDPAPSPNTTTGTASGTPVEPYTGPNIGTFLEPFGKFDLLAFMHKYWVAQNQASPDFWGHEFSKHATCYSTFDLPCYGPQYVEHEDVVDFFETAIAWYRTVPTYSWLAAAGIVPSNTTTYTLGDIQDTLTDKFGAVPYLACVGPQFNATAAGAGSGDAGYTVLNEVWYYHHVSGRPQERHGVPVAANATGGSLGNCASSAGAISYYLRSNGSEV</sequence>